<keyword evidence="9" id="KW-1185">Reference proteome</keyword>
<dbReference type="Proteomes" id="UP000323522">
    <property type="component" value="Chromosome"/>
</dbReference>
<dbReference type="EMBL" id="CP035708">
    <property type="protein sequence ID" value="QEM99526.1"/>
    <property type="molecule type" value="Genomic_DNA"/>
</dbReference>
<accession>A0A5C1PW03</accession>
<dbReference type="SUPFAM" id="SSF56112">
    <property type="entry name" value="Protein kinase-like (PK-like)"/>
    <property type="match status" value="1"/>
</dbReference>
<evidence type="ECO:0000313" key="9">
    <source>
        <dbReference type="Proteomes" id="UP001549111"/>
    </source>
</evidence>
<sequence length="603" mass="68205">MSAIDNLKVEFSDRARQIVFWTGAGLSSPAMPSWISLRDQLFSEARIANSRLDGAVQKKKNAELAAIAKIQDIWVQFDRVHDLLGRDSYVRKIKDIFSASETMPIPRAHEIIWGLDPSGVITLNIDLFTQRASANMPSGAIPIQIQATKFAEHFNVLKEKRPFVAYPHGHIDEPNSWTFTKKDLDRRLTDASYIEWLKIIFRVCTVVFVGVTASDVAIGGPIEKIVAKNIPLTGHYWITPRGDLEASEWAEQSGVNIVHYSVNNGSHAELLHVLSSLKAVVKSEDYEKERPVYLRNLNGEFKEPISPKDLQRLSDEEKRIYLNSEAKRILQNRDLNAKNSEYAAFLAKYQRAIHDSWYVSSDPDDNEFIGYRIISKVDEGAFGNVYKAISENGSTVAVKILKNDNFGRTDFYKGFRRGANSLRIVTDRGIEGVINYIDAAEIPPTIIMNWCDGQSLSTLVPANFVREWDEIIEVFSQLAIVLRKCHLLPERVLHRDLRPANIMIEGCFESIDEWRVVVLDFDLSCYRDSDDHSIMHSPAFGYLAPEQRGGSAFSRRNSAVDSYGFGMTLYYVCGGKDPFPDQHTTPSWMESVKKAVSSRKNIS</sequence>
<dbReference type="EMBL" id="JBEPLS010000005">
    <property type="protein sequence ID" value="MET3603852.1"/>
    <property type="molecule type" value="Genomic_DNA"/>
</dbReference>
<dbReference type="Pfam" id="PF13289">
    <property type="entry name" value="SIR2_2"/>
    <property type="match status" value="1"/>
</dbReference>
<keyword evidence="1" id="KW-0808">Transferase</keyword>
<dbReference type="RefSeq" id="WP_149502303.1">
    <property type="nucleotide sequence ID" value="NZ_CP035708.1"/>
</dbReference>
<keyword evidence="3 6" id="KW-0418">Kinase</keyword>
<dbReference type="Gene3D" id="1.10.510.10">
    <property type="entry name" value="Transferase(Phosphotransferase) domain 1"/>
    <property type="match status" value="1"/>
</dbReference>
<keyword evidence="6" id="KW-0723">Serine/threonine-protein kinase</keyword>
<dbReference type="KEGG" id="snn:EWH46_01215"/>
<evidence type="ECO:0000256" key="3">
    <source>
        <dbReference type="ARBA" id="ARBA00022777"/>
    </source>
</evidence>
<organism evidence="7 8">
    <name type="scientific">Sphaerotilus sulfidivorans</name>
    <dbReference type="NCBI Taxonomy" id="639200"/>
    <lineage>
        <taxon>Bacteria</taxon>
        <taxon>Pseudomonadati</taxon>
        <taxon>Pseudomonadota</taxon>
        <taxon>Betaproteobacteria</taxon>
        <taxon>Burkholderiales</taxon>
        <taxon>Sphaerotilaceae</taxon>
        <taxon>Sphaerotilus</taxon>
    </lineage>
</organism>
<dbReference type="InterPro" id="IPR000719">
    <property type="entry name" value="Prot_kinase_dom"/>
</dbReference>
<dbReference type="InterPro" id="IPR011009">
    <property type="entry name" value="Kinase-like_dom_sf"/>
</dbReference>
<dbReference type="PANTHER" id="PTHR43289">
    <property type="entry name" value="MITOGEN-ACTIVATED PROTEIN KINASE KINASE KINASE 20-RELATED"/>
    <property type="match status" value="1"/>
</dbReference>
<keyword evidence="2" id="KW-0547">Nucleotide-binding</keyword>
<feature type="domain" description="Protein kinase" evidence="5">
    <location>
        <begin position="371"/>
        <end position="603"/>
    </location>
</feature>
<dbReference type="PANTHER" id="PTHR43289:SF6">
    <property type="entry name" value="SERINE_THREONINE-PROTEIN KINASE NEKL-3"/>
    <property type="match status" value="1"/>
</dbReference>
<evidence type="ECO:0000313" key="6">
    <source>
        <dbReference type="EMBL" id="MET3603852.1"/>
    </source>
</evidence>
<dbReference type="GO" id="GO:0004674">
    <property type="term" value="F:protein serine/threonine kinase activity"/>
    <property type="evidence" value="ECO:0007669"/>
    <property type="project" value="UniProtKB-KW"/>
</dbReference>
<protein>
    <submittedName>
        <fullName evidence="6">Serine/threonine protein kinase</fullName>
    </submittedName>
</protein>
<dbReference type="PROSITE" id="PS00109">
    <property type="entry name" value="PROTEIN_KINASE_TYR"/>
    <property type="match status" value="1"/>
</dbReference>
<dbReference type="GO" id="GO:0005524">
    <property type="term" value="F:ATP binding"/>
    <property type="evidence" value="ECO:0007669"/>
    <property type="project" value="UniProtKB-KW"/>
</dbReference>
<name>A0A5C1PW03_9BURK</name>
<dbReference type="OrthoDB" id="9801841at2"/>
<gene>
    <name evidence="6" type="ORF">ABIC99_001665</name>
    <name evidence="7" type="ORF">EWH46_01215</name>
</gene>
<reference evidence="6 9" key="2">
    <citation type="submission" date="2024-06" db="EMBL/GenBank/DDBJ databases">
        <title>Genomic Encyclopedia of Type Strains, Phase IV (KMG-IV): sequencing the most valuable type-strain genomes for metagenomic binning, comparative biology and taxonomic classification.</title>
        <authorList>
            <person name="Goeker M."/>
        </authorList>
    </citation>
    <scope>NUCLEOTIDE SEQUENCE [LARGE SCALE GENOMIC DNA]</scope>
    <source>
        <strain evidence="6 9">D-501</strain>
    </source>
</reference>
<evidence type="ECO:0000313" key="7">
    <source>
        <dbReference type="EMBL" id="QEM99526.1"/>
    </source>
</evidence>
<keyword evidence="4" id="KW-0067">ATP-binding</keyword>
<dbReference type="PROSITE" id="PS50011">
    <property type="entry name" value="PROTEIN_KINASE_DOM"/>
    <property type="match status" value="1"/>
</dbReference>
<reference evidence="7 8" key="1">
    <citation type="submission" date="2019-02" db="EMBL/GenBank/DDBJ databases">
        <title>Complete Genome Sequence and Methylome Analysis of Sphaerotilus natans subsp. sulfidivorans D-507.</title>
        <authorList>
            <person name="Fomenkov A."/>
            <person name="Gridneva E."/>
            <person name="Smolyakov D."/>
            <person name="Dubinina G."/>
            <person name="Vincze T."/>
            <person name="Grabovich M."/>
            <person name="Roberts R.J."/>
        </authorList>
    </citation>
    <scope>NUCLEOTIDE SEQUENCE [LARGE SCALE GENOMIC DNA]</scope>
    <source>
        <strain evidence="7 8">D-507</strain>
    </source>
</reference>
<evidence type="ECO:0000256" key="2">
    <source>
        <dbReference type="ARBA" id="ARBA00022741"/>
    </source>
</evidence>
<dbReference type="SMART" id="SM00220">
    <property type="entry name" value="S_TKc"/>
    <property type="match status" value="1"/>
</dbReference>
<dbReference type="Proteomes" id="UP001549111">
    <property type="component" value="Unassembled WGS sequence"/>
</dbReference>
<evidence type="ECO:0000259" key="5">
    <source>
        <dbReference type="PROSITE" id="PS50011"/>
    </source>
</evidence>
<dbReference type="InterPro" id="IPR008266">
    <property type="entry name" value="Tyr_kinase_AS"/>
</dbReference>
<evidence type="ECO:0000313" key="8">
    <source>
        <dbReference type="Proteomes" id="UP000323522"/>
    </source>
</evidence>
<dbReference type="Pfam" id="PF00069">
    <property type="entry name" value="Pkinase"/>
    <property type="match status" value="1"/>
</dbReference>
<evidence type="ECO:0000256" key="1">
    <source>
        <dbReference type="ARBA" id="ARBA00022679"/>
    </source>
</evidence>
<proteinExistence type="predicted"/>
<dbReference type="AlphaFoldDB" id="A0A5C1PW03"/>
<evidence type="ECO:0000256" key="4">
    <source>
        <dbReference type="ARBA" id="ARBA00022840"/>
    </source>
</evidence>